<evidence type="ECO:0000313" key="3">
    <source>
        <dbReference type="Proteomes" id="UP000886653"/>
    </source>
</evidence>
<reference evidence="2" key="1">
    <citation type="submission" date="2013-11" db="EMBL/GenBank/DDBJ databases">
        <title>Genome sequence of the fusiform rust pathogen reveals effectors for host alternation and coevolution with pine.</title>
        <authorList>
            <consortium name="DOE Joint Genome Institute"/>
            <person name="Smith K."/>
            <person name="Pendleton A."/>
            <person name="Kubisiak T."/>
            <person name="Anderson C."/>
            <person name="Salamov A."/>
            <person name="Aerts A."/>
            <person name="Riley R."/>
            <person name="Clum A."/>
            <person name="Lindquist E."/>
            <person name="Ence D."/>
            <person name="Campbell M."/>
            <person name="Kronenberg Z."/>
            <person name="Feau N."/>
            <person name="Dhillon B."/>
            <person name="Hamelin R."/>
            <person name="Burleigh J."/>
            <person name="Smith J."/>
            <person name="Yandell M."/>
            <person name="Nelson C."/>
            <person name="Grigoriev I."/>
            <person name="Davis J."/>
        </authorList>
    </citation>
    <scope>NUCLEOTIDE SEQUENCE</scope>
    <source>
        <strain evidence="2">G11</strain>
    </source>
</reference>
<accession>A0A9P6N5P3</accession>
<name>A0A9P6N5P3_9BASI</name>
<evidence type="ECO:0000313" key="2">
    <source>
        <dbReference type="EMBL" id="KAG0139796.1"/>
    </source>
</evidence>
<comment type="caution">
    <text evidence="2">The sequence shown here is derived from an EMBL/GenBank/DDBJ whole genome shotgun (WGS) entry which is preliminary data.</text>
</comment>
<proteinExistence type="predicted"/>
<gene>
    <name evidence="2" type="ORF">CROQUDRAFT_111444</name>
</gene>
<keyword evidence="3" id="KW-1185">Reference proteome</keyword>
<dbReference type="OrthoDB" id="3056461at2759"/>
<evidence type="ECO:0000256" key="1">
    <source>
        <dbReference type="SAM" id="MobiDB-lite"/>
    </source>
</evidence>
<feature type="compositionally biased region" description="Acidic residues" evidence="1">
    <location>
        <begin position="331"/>
        <end position="357"/>
    </location>
</feature>
<sequence>MIHIKAMWGMLEANALPLPADPRSLEQFSQSFNTFKQVECVLEDAAAANLVSEAEVKVLKQGREGKIKLAPGMLFLDEVVIGMVTLHLAKLGIYIWGPDLTETADSLFNSALAHFKKESIKPGSHTLVTQRSVILRRRQRDIPTQYKNLLLKPSAHSDDEGLNHKADILSGKSNQKHPHVLPKVPIPSTFMAPPTQLPINFYKPSWFNALPPGQKEKLMDSMHVALLPNAAESLLPNPHPAESLSSSKFNKKYYEQLIQPYQLVTAAESDEEDLEQWGNLDYQAELDDNEGEGIDLTMASDGEDYDDDEYYAEGEFGALYDDEDIKWLESDVSEEEDNCGGEVEESEDEQAVDLDGDLEMKGKGKGKA</sequence>
<organism evidence="2 3">
    <name type="scientific">Cronartium quercuum f. sp. fusiforme G11</name>
    <dbReference type="NCBI Taxonomy" id="708437"/>
    <lineage>
        <taxon>Eukaryota</taxon>
        <taxon>Fungi</taxon>
        <taxon>Dikarya</taxon>
        <taxon>Basidiomycota</taxon>
        <taxon>Pucciniomycotina</taxon>
        <taxon>Pucciniomycetes</taxon>
        <taxon>Pucciniales</taxon>
        <taxon>Coleosporiaceae</taxon>
        <taxon>Cronartium</taxon>
    </lineage>
</organism>
<feature type="region of interest" description="Disordered" evidence="1">
    <location>
        <begin position="331"/>
        <end position="368"/>
    </location>
</feature>
<dbReference type="EMBL" id="MU167522">
    <property type="protein sequence ID" value="KAG0139796.1"/>
    <property type="molecule type" value="Genomic_DNA"/>
</dbReference>
<dbReference type="AlphaFoldDB" id="A0A9P6N5P3"/>
<protein>
    <submittedName>
        <fullName evidence="2">Uncharacterized protein</fullName>
    </submittedName>
</protein>
<dbReference type="Proteomes" id="UP000886653">
    <property type="component" value="Unassembled WGS sequence"/>
</dbReference>